<dbReference type="FunFam" id="3.30.1330.40:FF:000001">
    <property type="entry name" value="L-PSP family endoribonuclease"/>
    <property type="match status" value="1"/>
</dbReference>
<protein>
    <recommendedName>
        <fullName evidence="4">YjgF-like protein</fullName>
    </recommendedName>
</protein>
<dbReference type="GO" id="GO:0005829">
    <property type="term" value="C:cytosol"/>
    <property type="evidence" value="ECO:0007669"/>
    <property type="project" value="TreeGrafter"/>
</dbReference>
<dbReference type="Pfam" id="PF01042">
    <property type="entry name" value="Ribonuc_L-PSP"/>
    <property type="match status" value="1"/>
</dbReference>
<keyword evidence="3" id="KW-1185">Reference proteome</keyword>
<dbReference type="AlphaFoldDB" id="A0AAD3TS23"/>
<accession>A0AAD3TS23</accession>
<name>A0AAD3TS23_9TREE</name>
<dbReference type="GO" id="GO:0005739">
    <property type="term" value="C:mitochondrion"/>
    <property type="evidence" value="ECO:0007669"/>
    <property type="project" value="TreeGrafter"/>
</dbReference>
<dbReference type="PROSITE" id="PS01094">
    <property type="entry name" value="UPF0076"/>
    <property type="match status" value="1"/>
</dbReference>
<reference evidence="2" key="2">
    <citation type="submission" date="2023-06" db="EMBL/GenBank/DDBJ databases">
        <authorList>
            <person name="Kobayashi Y."/>
            <person name="Kayamori A."/>
            <person name="Aoki K."/>
            <person name="Shiwa Y."/>
            <person name="Fujita N."/>
            <person name="Sugita T."/>
            <person name="Iwasaki W."/>
            <person name="Tanaka N."/>
            <person name="Takashima M."/>
        </authorList>
    </citation>
    <scope>NUCLEOTIDE SEQUENCE</scope>
    <source>
        <strain evidence="2">HIS016</strain>
    </source>
</reference>
<dbReference type="Gene3D" id="3.30.1330.40">
    <property type="entry name" value="RutC-like"/>
    <property type="match status" value="1"/>
</dbReference>
<dbReference type="GO" id="GO:0019239">
    <property type="term" value="F:deaminase activity"/>
    <property type="evidence" value="ECO:0007669"/>
    <property type="project" value="TreeGrafter"/>
</dbReference>
<proteinExistence type="inferred from homology"/>
<dbReference type="SUPFAM" id="SSF55298">
    <property type="entry name" value="YjgF-like"/>
    <property type="match status" value="1"/>
</dbReference>
<dbReference type="InterPro" id="IPR019897">
    <property type="entry name" value="RidA_CS"/>
</dbReference>
<evidence type="ECO:0008006" key="4">
    <source>
        <dbReference type="Google" id="ProtNLM"/>
    </source>
</evidence>
<dbReference type="CDD" id="cd00448">
    <property type="entry name" value="YjgF_YER057c_UK114_family"/>
    <property type="match status" value="1"/>
</dbReference>
<organism evidence="2 3">
    <name type="scientific">Cutaneotrichosporon spelunceum</name>
    <dbReference type="NCBI Taxonomy" id="1672016"/>
    <lineage>
        <taxon>Eukaryota</taxon>
        <taxon>Fungi</taxon>
        <taxon>Dikarya</taxon>
        <taxon>Basidiomycota</taxon>
        <taxon>Agaricomycotina</taxon>
        <taxon>Tremellomycetes</taxon>
        <taxon>Trichosporonales</taxon>
        <taxon>Trichosporonaceae</taxon>
        <taxon>Cutaneotrichosporon</taxon>
    </lineage>
</organism>
<comment type="caution">
    <text evidence="2">The sequence shown here is derived from an EMBL/GenBank/DDBJ whole genome shotgun (WGS) entry which is preliminary data.</text>
</comment>
<dbReference type="EMBL" id="BTCM01000002">
    <property type="protein sequence ID" value="GMK55594.1"/>
    <property type="molecule type" value="Genomic_DNA"/>
</dbReference>
<sequence length="133" mass="14093">MSDPNRYTMPVPGQAPPPPFLSSAIVSNGMVYTSGALGMGSDGKMIEGPIENRVTKIMDNLEAVLQAHGSGLQHVVKALIFITDYKNFDAINKVYTARMPVPPPARSCIGAATLPMGTDVEIEVIARVPGAKL</sequence>
<gene>
    <name evidence="2" type="ORF">CspeluHIS016_0206500</name>
</gene>
<dbReference type="InterPro" id="IPR006175">
    <property type="entry name" value="YjgF/YER057c/UK114"/>
</dbReference>
<dbReference type="InterPro" id="IPR035959">
    <property type="entry name" value="RutC-like_sf"/>
</dbReference>
<dbReference type="PANTHER" id="PTHR11803">
    <property type="entry name" value="2-IMINOBUTANOATE/2-IMINOPROPANOATE DEAMINASE RIDA"/>
    <property type="match status" value="1"/>
</dbReference>
<evidence type="ECO:0000313" key="3">
    <source>
        <dbReference type="Proteomes" id="UP001222932"/>
    </source>
</evidence>
<dbReference type="PANTHER" id="PTHR11803:SF58">
    <property type="entry name" value="PROTEIN HMF1-RELATED"/>
    <property type="match status" value="1"/>
</dbReference>
<evidence type="ECO:0000313" key="2">
    <source>
        <dbReference type="EMBL" id="GMK55594.1"/>
    </source>
</evidence>
<dbReference type="Proteomes" id="UP001222932">
    <property type="component" value="Unassembled WGS sequence"/>
</dbReference>
<reference evidence="2" key="1">
    <citation type="journal article" date="2023" name="BMC Genomics">
        <title>Chromosome-level genome assemblies of Cutaneotrichosporon spp. (Trichosporonales, Basidiomycota) reveal imbalanced evolution between nucleotide sequences and chromosome synteny.</title>
        <authorList>
            <person name="Kobayashi Y."/>
            <person name="Kayamori A."/>
            <person name="Aoki K."/>
            <person name="Shiwa Y."/>
            <person name="Matsutani M."/>
            <person name="Fujita N."/>
            <person name="Sugita T."/>
            <person name="Iwasaki W."/>
            <person name="Tanaka N."/>
            <person name="Takashima M."/>
        </authorList>
    </citation>
    <scope>NUCLEOTIDE SEQUENCE</scope>
    <source>
        <strain evidence="2">HIS016</strain>
    </source>
</reference>
<evidence type="ECO:0000256" key="1">
    <source>
        <dbReference type="ARBA" id="ARBA00010552"/>
    </source>
</evidence>
<comment type="similarity">
    <text evidence="1">Belongs to the RutC family.</text>
</comment>